<comment type="caution">
    <text evidence="2">The sequence shown here is derived from an EMBL/GenBank/DDBJ whole genome shotgun (WGS) entry which is preliminary data.</text>
</comment>
<keyword evidence="3" id="KW-1185">Reference proteome</keyword>
<gene>
    <name evidence="2" type="ORF">ECRASSUSDP1_LOCUS14694</name>
</gene>
<accession>A0AAD1XIM0</accession>
<dbReference type="Proteomes" id="UP001295684">
    <property type="component" value="Unassembled WGS sequence"/>
</dbReference>
<evidence type="ECO:0000256" key="1">
    <source>
        <dbReference type="SAM" id="Phobius"/>
    </source>
</evidence>
<name>A0AAD1XIM0_EUPCR</name>
<feature type="transmembrane region" description="Helical" evidence="1">
    <location>
        <begin position="44"/>
        <end position="67"/>
    </location>
</feature>
<reference evidence="2" key="1">
    <citation type="submission" date="2023-07" db="EMBL/GenBank/DDBJ databases">
        <authorList>
            <consortium name="AG Swart"/>
            <person name="Singh M."/>
            <person name="Singh A."/>
            <person name="Seah K."/>
            <person name="Emmerich C."/>
        </authorList>
    </citation>
    <scope>NUCLEOTIDE SEQUENCE</scope>
    <source>
        <strain evidence="2">DP1</strain>
    </source>
</reference>
<keyword evidence="1" id="KW-1133">Transmembrane helix</keyword>
<keyword evidence="1" id="KW-0812">Transmembrane</keyword>
<evidence type="ECO:0000313" key="2">
    <source>
        <dbReference type="EMBL" id="CAI2373352.1"/>
    </source>
</evidence>
<keyword evidence="1" id="KW-0472">Membrane</keyword>
<organism evidence="2 3">
    <name type="scientific">Euplotes crassus</name>
    <dbReference type="NCBI Taxonomy" id="5936"/>
    <lineage>
        <taxon>Eukaryota</taxon>
        <taxon>Sar</taxon>
        <taxon>Alveolata</taxon>
        <taxon>Ciliophora</taxon>
        <taxon>Intramacronucleata</taxon>
        <taxon>Spirotrichea</taxon>
        <taxon>Hypotrichia</taxon>
        <taxon>Euplotida</taxon>
        <taxon>Euplotidae</taxon>
        <taxon>Moneuplotes</taxon>
    </lineage>
</organism>
<protein>
    <submittedName>
        <fullName evidence="2">Uncharacterized protein</fullName>
    </submittedName>
</protein>
<feature type="transmembrane region" description="Helical" evidence="1">
    <location>
        <begin position="73"/>
        <end position="94"/>
    </location>
</feature>
<proteinExistence type="predicted"/>
<dbReference type="AlphaFoldDB" id="A0AAD1XIM0"/>
<dbReference type="EMBL" id="CAMPGE010014695">
    <property type="protein sequence ID" value="CAI2373352.1"/>
    <property type="molecule type" value="Genomic_DNA"/>
</dbReference>
<evidence type="ECO:0000313" key="3">
    <source>
        <dbReference type="Proteomes" id="UP001295684"/>
    </source>
</evidence>
<sequence length="95" mass="11318">MSNLNSEYLLDLVILLKFDKLFLSQSEGYRHKIYIGQMYSCDSYLNLVSSVQIVYHLCNLIVIAHYLEMLSLVMYRSFFYGKSFIPYFSLCLFLW</sequence>